<feature type="transmembrane region" description="Helical" evidence="4">
    <location>
        <begin position="337"/>
        <end position="360"/>
    </location>
</feature>
<dbReference type="InterPro" id="IPR042855">
    <property type="entry name" value="V_SNARE_CC"/>
</dbReference>
<evidence type="ECO:0000256" key="3">
    <source>
        <dbReference type="SAM" id="MobiDB-lite"/>
    </source>
</evidence>
<evidence type="ECO:0000256" key="1">
    <source>
        <dbReference type="PROSITE-ProRule" id="PRU00290"/>
    </source>
</evidence>
<dbReference type="PROSITE" id="PS50892">
    <property type="entry name" value="V_SNARE"/>
    <property type="match status" value="1"/>
</dbReference>
<dbReference type="Pfam" id="PF00957">
    <property type="entry name" value="Synaptobrevin"/>
    <property type="match status" value="1"/>
</dbReference>
<evidence type="ECO:0000256" key="2">
    <source>
        <dbReference type="SAM" id="Coils"/>
    </source>
</evidence>
<evidence type="ECO:0000256" key="4">
    <source>
        <dbReference type="SAM" id="Phobius"/>
    </source>
</evidence>
<name>A0A7S2Y9D4_9STRA</name>
<gene>
    <name evidence="6" type="ORF">APAL1065_LOCUS9857</name>
</gene>
<dbReference type="EMBL" id="HBHT01014801">
    <property type="protein sequence ID" value="CAD9960973.1"/>
    <property type="molecule type" value="Transcribed_RNA"/>
</dbReference>
<sequence>MSSATNPFDDPAESVISDLVPPTESPIPELQSSDSSLSDLASLEAMAIPEPSPEIQPVAHKIVYACIVRDGEILVESSEKPEDHWKKAIDKTANEVRKKNEEKATVGFSTYEYKAPKFGRRLRHVPSFVGMKLTVPEYGSPDDLEDDEDIDFESMKRLLEKRKLLKADVNTENTKESVENMMVGKTWDAHGKRTVWTFCCVFNPEATSWKHPYDHMQTDIESFLKELDRISSSMRNSPLSPWRAFGWESTLVQKDFGPILADAMRDVGYIGRRDRVNKSVMEAKKTMNENITHIVDENMVQAEKLQSTAEELLDQAKVFEKKSRDLKKNRRWKDQKTALILGGTVAAVGGAVFTPLLLAFL</sequence>
<feature type="coiled-coil region" evidence="2">
    <location>
        <begin position="295"/>
        <end position="329"/>
    </location>
</feature>
<feature type="domain" description="V-SNARE coiled-coil homology" evidence="5">
    <location>
        <begin position="272"/>
        <end position="333"/>
    </location>
</feature>
<keyword evidence="4" id="KW-1133">Transmembrane helix</keyword>
<dbReference type="CDD" id="cd15843">
    <property type="entry name" value="R-SNARE"/>
    <property type="match status" value="1"/>
</dbReference>
<organism evidence="6">
    <name type="scientific">Entomoneis paludosa</name>
    <dbReference type="NCBI Taxonomy" id="265537"/>
    <lineage>
        <taxon>Eukaryota</taxon>
        <taxon>Sar</taxon>
        <taxon>Stramenopiles</taxon>
        <taxon>Ochrophyta</taxon>
        <taxon>Bacillariophyta</taxon>
        <taxon>Bacillariophyceae</taxon>
        <taxon>Bacillariophycidae</taxon>
        <taxon>Entomoneidaceae</taxon>
        <taxon>Entomoneis</taxon>
    </lineage>
</organism>
<feature type="region of interest" description="Disordered" evidence="3">
    <location>
        <begin position="1"/>
        <end position="36"/>
    </location>
</feature>
<dbReference type="AlphaFoldDB" id="A0A7S2Y9D4"/>
<evidence type="ECO:0000259" key="5">
    <source>
        <dbReference type="PROSITE" id="PS50892"/>
    </source>
</evidence>
<reference evidence="6" key="1">
    <citation type="submission" date="2021-01" db="EMBL/GenBank/DDBJ databases">
        <authorList>
            <person name="Corre E."/>
            <person name="Pelletier E."/>
            <person name="Niang G."/>
            <person name="Scheremetjew M."/>
            <person name="Finn R."/>
            <person name="Kale V."/>
            <person name="Holt S."/>
            <person name="Cochrane G."/>
            <person name="Meng A."/>
            <person name="Brown T."/>
            <person name="Cohen L."/>
        </authorList>
    </citation>
    <scope>NUCLEOTIDE SEQUENCE</scope>
    <source>
        <strain evidence="6">CCMP125</strain>
    </source>
</reference>
<proteinExistence type="predicted"/>
<dbReference type="Gene3D" id="1.20.5.110">
    <property type="match status" value="1"/>
</dbReference>
<keyword evidence="1 2" id="KW-0175">Coiled coil</keyword>
<keyword evidence="4" id="KW-0812">Transmembrane</keyword>
<accession>A0A7S2Y9D4</accession>
<keyword evidence="4" id="KW-0472">Membrane</keyword>
<protein>
    <recommendedName>
        <fullName evidence="5">V-SNARE coiled-coil homology domain-containing protein</fullName>
    </recommendedName>
</protein>
<dbReference type="SUPFAM" id="SSF58038">
    <property type="entry name" value="SNARE fusion complex"/>
    <property type="match status" value="1"/>
</dbReference>
<evidence type="ECO:0000313" key="6">
    <source>
        <dbReference type="EMBL" id="CAD9960973.1"/>
    </source>
</evidence>